<dbReference type="InterPro" id="IPR036866">
    <property type="entry name" value="RibonucZ/Hydroxyglut_hydro"/>
</dbReference>
<evidence type="ECO:0000256" key="1">
    <source>
        <dbReference type="ARBA" id="ARBA00022833"/>
    </source>
</evidence>
<sequence length="245" mass="27003">MKLTVIGSCGGYPSAGEASAGYLLEHDGFALLIDCGSAVLSKMQSFFQPEDLDAVILSHYHPDHIADIGVLQHARLIQGFLGKKRDTLPIYGHALDEQEFGKLTYKDITKGISYKPEQPLQVGPFSITFLRTEHPVPCYAMRISAGHAVMVYTGDTSYKAEFIPFSKDADLLVAECNFYSHQDGSGAGHMNSHDAGKLAQLSGVKHLLLTHLPHYGNIEELKVEASTYYKGPISLAEYNWVFEHK</sequence>
<reference evidence="3 4" key="1">
    <citation type="journal article" date="2010" name="Int. J. Syst. Evol. Microbiol.">
        <title>Bacillus horneckiae sp. nov., isolated from a spacecraft-assembly clean room.</title>
        <authorList>
            <person name="Vaishampayan P."/>
            <person name="Probst A."/>
            <person name="Krishnamurthi S."/>
            <person name="Ghosh S."/>
            <person name="Osman S."/>
            <person name="McDowall A."/>
            <person name="Ruckmani A."/>
            <person name="Mayilraj S."/>
            <person name="Venkateswaran K."/>
        </authorList>
    </citation>
    <scope>NUCLEOTIDE SEQUENCE [LARGE SCALE GENOMIC DNA]</scope>
    <source>
        <strain evidence="4">1PO1SC</strain>
    </source>
</reference>
<dbReference type="InterPro" id="IPR001279">
    <property type="entry name" value="Metallo-B-lactamas"/>
</dbReference>
<organism evidence="3 4">
    <name type="scientific">Cytobacillus horneckiae</name>
    <dbReference type="NCBI Taxonomy" id="549687"/>
    <lineage>
        <taxon>Bacteria</taxon>
        <taxon>Bacillati</taxon>
        <taxon>Bacillota</taxon>
        <taxon>Bacilli</taxon>
        <taxon>Bacillales</taxon>
        <taxon>Bacillaceae</taxon>
        <taxon>Cytobacillus</taxon>
    </lineage>
</organism>
<dbReference type="Pfam" id="PF12706">
    <property type="entry name" value="Lactamase_B_2"/>
    <property type="match status" value="1"/>
</dbReference>
<protein>
    <recommendedName>
        <fullName evidence="2">Metallo-beta-lactamase domain-containing protein</fullName>
    </recommendedName>
</protein>
<dbReference type="EMBL" id="PISD01000022">
    <property type="protein sequence ID" value="PKG28857.1"/>
    <property type="molecule type" value="Genomic_DNA"/>
</dbReference>
<evidence type="ECO:0000313" key="4">
    <source>
        <dbReference type="Proteomes" id="UP000233343"/>
    </source>
</evidence>
<dbReference type="AlphaFoldDB" id="A0A2N0ZH67"/>
<keyword evidence="1" id="KW-0862">Zinc</keyword>
<proteinExistence type="predicted"/>
<dbReference type="SUPFAM" id="SSF56281">
    <property type="entry name" value="Metallo-hydrolase/oxidoreductase"/>
    <property type="match status" value="1"/>
</dbReference>
<evidence type="ECO:0000313" key="3">
    <source>
        <dbReference type="EMBL" id="PKG28857.1"/>
    </source>
</evidence>
<dbReference type="Proteomes" id="UP000233343">
    <property type="component" value="Unassembled WGS sequence"/>
</dbReference>
<dbReference type="GO" id="GO:0042781">
    <property type="term" value="F:3'-tRNA processing endoribonuclease activity"/>
    <property type="evidence" value="ECO:0007669"/>
    <property type="project" value="TreeGrafter"/>
</dbReference>
<dbReference type="PANTHER" id="PTHR46018">
    <property type="entry name" value="ZINC PHOSPHODIESTERASE ELAC PROTEIN 1"/>
    <property type="match status" value="1"/>
</dbReference>
<accession>A0A2N0ZH67</accession>
<dbReference type="SMART" id="SM00849">
    <property type="entry name" value="Lactamase_B"/>
    <property type="match status" value="1"/>
</dbReference>
<name>A0A2N0ZH67_9BACI</name>
<feature type="domain" description="Metallo-beta-lactamase" evidence="2">
    <location>
        <begin position="18"/>
        <end position="211"/>
    </location>
</feature>
<dbReference type="RefSeq" id="WP_066195906.1">
    <property type="nucleotide sequence ID" value="NZ_CP194732.1"/>
</dbReference>
<keyword evidence="4" id="KW-1185">Reference proteome</keyword>
<dbReference type="Gene3D" id="3.60.15.10">
    <property type="entry name" value="Ribonuclease Z/Hydroxyacylglutathione hydrolase-like"/>
    <property type="match status" value="1"/>
</dbReference>
<comment type="caution">
    <text evidence="3">The sequence shown here is derived from an EMBL/GenBank/DDBJ whole genome shotgun (WGS) entry which is preliminary data.</text>
</comment>
<dbReference type="PANTHER" id="PTHR46018:SF4">
    <property type="entry name" value="METALLO-HYDROLASE YHFI-RELATED"/>
    <property type="match status" value="1"/>
</dbReference>
<evidence type="ECO:0000259" key="2">
    <source>
        <dbReference type="SMART" id="SM00849"/>
    </source>
</evidence>
<dbReference type="CDD" id="cd07716">
    <property type="entry name" value="RNaseZ_short-form-like_MBL-fold"/>
    <property type="match status" value="1"/>
</dbReference>
<gene>
    <name evidence="3" type="ORF">CWS20_11465</name>
</gene>